<feature type="compositionally biased region" description="Basic and acidic residues" evidence="1">
    <location>
        <begin position="183"/>
        <end position="198"/>
    </location>
</feature>
<feature type="compositionally biased region" description="Low complexity" evidence="1">
    <location>
        <begin position="54"/>
        <end position="64"/>
    </location>
</feature>
<feature type="compositionally biased region" description="Polar residues" evidence="1">
    <location>
        <begin position="570"/>
        <end position="582"/>
    </location>
</feature>
<dbReference type="Pfam" id="PF24355">
    <property type="entry name" value="DUF7514"/>
    <property type="match status" value="1"/>
</dbReference>
<gene>
    <name evidence="3" type="ORF">BS50DRAFT_572306</name>
</gene>
<dbReference type="PANTHER" id="PTHR39611:SF1">
    <property type="entry name" value="HYDROXYPROLINE-RICH GLYCOPROTEIN DZ-HRGP"/>
    <property type="match status" value="1"/>
</dbReference>
<dbReference type="InterPro" id="IPR055936">
    <property type="entry name" value="DUF7514"/>
</dbReference>
<accession>A0A2T2NUU7</accession>
<keyword evidence="4" id="KW-1185">Reference proteome</keyword>
<proteinExistence type="predicted"/>
<feature type="compositionally biased region" description="Basic and acidic residues" evidence="1">
    <location>
        <begin position="536"/>
        <end position="558"/>
    </location>
</feature>
<feature type="compositionally biased region" description="Basic and acidic residues" evidence="1">
    <location>
        <begin position="462"/>
        <end position="479"/>
    </location>
</feature>
<evidence type="ECO:0000256" key="1">
    <source>
        <dbReference type="SAM" id="MobiDB-lite"/>
    </source>
</evidence>
<dbReference type="EMBL" id="KZ678133">
    <property type="protein sequence ID" value="PSN69139.1"/>
    <property type="molecule type" value="Genomic_DNA"/>
</dbReference>
<reference evidence="3 4" key="1">
    <citation type="journal article" date="2018" name="Front. Microbiol.">
        <title>Genome-Wide Analysis of Corynespora cassiicola Leaf Fall Disease Putative Effectors.</title>
        <authorList>
            <person name="Lopez D."/>
            <person name="Ribeiro S."/>
            <person name="Label P."/>
            <person name="Fumanal B."/>
            <person name="Venisse J.S."/>
            <person name="Kohler A."/>
            <person name="de Oliveira R.R."/>
            <person name="Labutti K."/>
            <person name="Lipzen A."/>
            <person name="Lail K."/>
            <person name="Bauer D."/>
            <person name="Ohm R.A."/>
            <person name="Barry K.W."/>
            <person name="Spatafora J."/>
            <person name="Grigoriev I.V."/>
            <person name="Martin F.M."/>
            <person name="Pujade-Renaud V."/>
        </authorList>
    </citation>
    <scope>NUCLEOTIDE SEQUENCE [LARGE SCALE GENOMIC DNA]</scope>
    <source>
        <strain evidence="3 4">Philippines</strain>
    </source>
</reference>
<evidence type="ECO:0000313" key="4">
    <source>
        <dbReference type="Proteomes" id="UP000240883"/>
    </source>
</evidence>
<evidence type="ECO:0000259" key="2">
    <source>
        <dbReference type="Pfam" id="PF24355"/>
    </source>
</evidence>
<feature type="domain" description="DUF7514" evidence="2">
    <location>
        <begin position="223"/>
        <end position="385"/>
    </location>
</feature>
<dbReference type="AlphaFoldDB" id="A0A2T2NUU7"/>
<dbReference type="STRING" id="1448308.A0A2T2NUU7"/>
<sequence>MAAYDGYRSQPDHHHNQHSAYSSSYDPSYDPRAYQQQPPSYPKDSSYRDPARPPSRSSSRAPSDGTAQPLNAALNNAFDKSDSAQRVDPELIAQITAEVKKSVLDEIKMSGVHPGVTAQPQPAPAPQQYVPQSPSTSASFPSRNVYTPPSPKHPDYSSHGSESPDPLSHDPLFDGTDDTPTPRYERSAPVDIPQEKSRPRPPPPASSMPNDVEYSPIEKMWQPLFDLQGKPTPRLGQFLRGLAIHLIEDYEPKKSLVIPPSKMLKFYTDVKLPDEVYPWQKIFGEMGYSNLSKLYREMRCQHHFIQEHSAEQPIIPALTPEGFQEWMIVMIQAYPEEEYARLSRAVLDMPISNADDVKERFPKELPRRLLPVSGNLQAQQRCTAIFSAEQVGPLRRAPTFPPPPPMGQSTRTATNLERERSPYAGQPDSRVIDSEDEQDEPPSVQLERERKPYSAAPGGGKVYDDGMSRSMHSDTSIHEQRRRTQSTASQSQWAPPPNGAQYSHPATQANSRRPRSPSFSGYGTRSDPNIYDSEEDSRRFAKDAEMRRKDWTRRHADDDPFPGGHHRRSTAGTDSSYESQPRSVYDDDYHKSRSGSNGYGGYDSRRY</sequence>
<feature type="compositionally biased region" description="Low complexity" evidence="1">
    <location>
        <begin position="19"/>
        <end position="34"/>
    </location>
</feature>
<feature type="compositionally biased region" description="Polar residues" evidence="1">
    <location>
        <begin position="500"/>
        <end position="527"/>
    </location>
</feature>
<feature type="region of interest" description="Disordered" evidence="1">
    <location>
        <begin position="111"/>
        <end position="212"/>
    </location>
</feature>
<dbReference type="PANTHER" id="PTHR39611">
    <property type="entry name" value="HYDROXYPROLINE-RICH GLYCOPROTEIN DZ-HRGP-RELATED"/>
    <property type="match status" value="1"/>
</dbReference>
<feature type="compositionally biased region" description="Polar residues" evidence="1">
    <location>
        <begin position="129"/>
        <end position="147"/>
    </location>
</feature>
<dbReference type="Proteomes" id="UP000240883">
    <property type="component" value="Unassembled WGS sequence"/>
</dbReference>
<feature type="region of interest" description="Disordered" evidence="1">
    <location>
        <begin position="389"/>
        <end position="607"/>
    </location>
</feature>
<protein>
    <recommendedName>
        <fullName evidence="2">DUF7514 domain-containing protein</fullName>
    </recommendedName>
</protein>
<dbReference type="OrthoDB" id="5413703at2759"/>
<evidence type="ECO:0000313" key="3">
    <source>
        <dbReference type="EMBL" id="PSN69139.1"/>
    </source>
</evidence>
<organism evidence="3 4">
    <name type="scientific">Corynespora cassiicola Philippines</name>
    <dbReference type="NCBI Taxonomy" id="1448308"/>
    <lineage>
        <taxon>Eukaryota</taxon>
        <taxon>Fungi</taxon>
        <taxon>Dikarya</taxon>
        <taxon>Ascomycota</taxon>
        <taxon>Pezizomycotina</taxon>
        <taxon>Dothideomycetes</taxon>
        <taxon>Pleosporomycetidae</taxon>
        <taxon>Pleosporales</taxon>
        <taxon>Corynesporascaceae</taxon>
        <taxon>Corynespora</taxon>
    </lineage>
</organism>
<feature type="region of interest" description="Disordered" evidence="1">
    <location>
        <begin position="1"/>
        <end position="85"/>
    </location>
</feature>
<name>A0A2T2NUU7_CORCC</name>